<dbReference type="SUPFAM" id="SSF143100">
    <property type="entry name" value="TTHA1013/TTHA0281-like"/>
    <property type="match status" value="1"/>
</dbReference>
<sequence>MYKDIYVFPAIITTMAENDYNVSSPDFEEIITYGEILEEAYIMAEDALKLCLFDLYQDKVIIHEATKINKIELKKNKVAILVKVELKKVIREYDNKAVKKTLTVPAWLNTEAEEAHLNFSHILQEGLKRQLNISE</sequence>
<dbReference type="InterPro" id="IPR035069">
    <property type="entry name" value="TTHA1013/TTHA0281-like"/>
</dbReference>
<evidence type="ECO:0000259" key="1">
    <source>
        <dbReference type="Pfam" id="PF15919"/>
    </source>
</evidence>
<dbReference type="Proteomes" id="UP001564657">
    <property type="component" value="Unassembled WGS sequence"/>
</dbReference>
<dbReference type="InterPro" id="IPR031807">
    <property type="entry name" value="HicB-like"/>
</dbReference>
<feature type="domain" description="HicB-like antitoxin of toxin-antitoxin system" evidence="1">
    <location>
        <begin position="8"/>
        <end position="120"/>
    </location>
</feature>
<dbReference type="EMBL" id="JBGEWD010000023">
    <property type="protein sequence ID" value="MEY8001717.1"/>
    <property type="molecule type" value="Genomic_DNA"/>
</dbReference>
<comment type="caution">
    <text evidence="2">The sequence shown here is derived from an EMBL/GenBank/DDBJ whole genome shotgun (WGS) entry which is preliminary data.</text>
</comment>
<organism evidence="2 3">
    <name type="scientific">Clostridium moutaii</name>
    <dbReference type="NCBI Taxonomy" id="3240932"/>
    <lineage>
        <taxon>Bacteria</taxon>
        <taxon>Bacillati</taxon>
        <taxon>Bacillota</taxon>
        <taxon>Clostridia</taxon>
        <taxon>Eubacteriales</taxon>
        <taxon>Clostridiaceae</taxon>
        <taxon>Clostridium</taxon>
    </lineage>
</organism>
<reference evidence="2 3" key="1">
    <citation type="submission" date="2024-08" db="EMBL/GenBank/DDBJ databases">
        <title>Clostridium lapicellarii sp. nov., and Clostridium renhuaiense sp. nov., two species isolated from the mud in a fermentation cellar used for producing sauce-flavour Chinese liquors.</title>
        <authorList>
            <person name="Yang F."/>
            <person name="Wang H."/>
            <person name="Chen L.Q."/>
            <person name="Zhou N."/>
            <person name="Lu J.J."/>
            <person name="Pu X.X."/>
            <person name="Wan B."/>
            <person name="Wang L."/>
            <person name="Liu S.J."/>
        </authorList>
    </citation>
    <scope>NUCLEOTIDE SEQUENCE [LARGE SCALE GENOMIC DNA]</scope>
    <source>
        <strain evidence="2 3">MT-5</strain>
    </source>
</reference>
<keyword evidence="3" id="KW-1185">Reference proteome</keyword>
<accession>A0ABV4BU29</accession>
<gene>
    <name evidence="2" type="ORF">AB8U03_16230</name>
</gene>
<dbReference type="Gene3D" id="3.30.160.250">
    <property type="match status" value="1"/>
</dbReference>
<evidence type="ECO:0000313" key="3">
    <source>
        <dbReference type="Proteomes" id="UP001564657"/>
    </source>
</evidence>
<evidence type="ECO:0000313" key="2">
    <source>
        <dbReference type="EMBL" id="MEY8001717.1"/>
    </source>
</evidence>
<protein>
    <submittedName>
        <fullName evidence="2">Type II toxin-antitoxin system HicB family antitoxin</fullName>
    </submittedName>
</protein>
<proteinExistence type="predicted"/>
<dbReference type="Pfam" id="PF15919">
    <property type="entry name" value="HicB_lk_antitox"/>
    <property type="match status" value="1"/>
</dbReference>
<dbReference type="RefSeq" id="WP_369705608.1">
    <property type="nucleotide sequence ID" value="NZ_JBGEWD010000023.1"/>
</dbReference>
<name>A0ABV4BU29_9CLOT</name>